<evidence type="ECO:0000313" key="2">
    <source>
        <dbReference type="Proteomes" id="UP000799755"/>
    </source>
</evidence>
<organism evidence="1 2">
    <name type="scientific">Lindgomyces ingoldianus</name>
    <dbReference type="NCBI Taxonomy" id="673940"/>
    <lineage>
        <taxon>Eukaryota</taxon>
        <taxon>Fungi</taxon>
        <taxon>Dikarya</taxon>
        <taxon>Ascomycota</taxon>
        <taxon>Pezizomycotina</taxon>
        <taxon>Dothideomycetes</taxon>
        <taxon>Pleosporomycetidae</taxon>
        <taxon>Pleosporales</taxon>
        <taxon>Lindgomycetaceae</taxon>
        <taxon>Lindgomyces</taxon>
    </lineage>
</organism>
<name>A0ACB6Q9B7_9PLEO</name>
<keyword evidence="2" id="KW-1185">Reference proteome</keyword>
<gene>
    <name evidence="1" type="ORF">BDR25DRAFT_161154</name>
</gene>
<feature type="non-terminal residue" evidence="1">
    <location>
        <position position="1"/>
    </location>
</feature>
<accession>A0ACB6Q9B7</accession>
<sequence>PAGGDVNRGPGLEAANLVTFILATIVVTARVLYRRLKIKSTSWDDYTIVLALLAAAVNTAFIVKYVESGGGRHTIYLRLKAVDVAKWSTIAQLPFIVSTTLTKISIALTIVRISNSRRLKWGMVPLVTVVVCAGISGIVILAAGCRPFEANWNYAAPRLNCWPRQVLKNQNYTQGVIAIVTDFIFTLLPVFVIWNLQITMRQKIAICGLIIIGLV</sequence>
<dbReference type="Proteomes" id="UP000799755">
    <property type="component" value="Unassembled WGS sequence"/>
</dbReference>
<evidence type="ECO:0000313" key="1">
    <source>
        <dbReference type="EMBL" id="KAF2462740.1"/>
    </source>
</evidence>
<feature type="non-terminal residue" evidence="1">
    <location>
        <position position="215"/>
    </location>
</feature>
<dbReference type="EMBL" id="MU003563">
    <property type="protein sequence ID" value="KAF2462740.1"/>
    <property type="molecule type" value="Genomic_DNA"/>
</dbReference>
<comment type="caution">
    <text evidence="1">The sequence shown here is derived from an EMBL/GenBank/DDBJ whole genome shotgun (WGS) entry which is preliminary data.</text>
</comment>
<protein>
    <submittedName>
        <fullName evidence="1">Uncharacterized protein</fullName>
    </submittedName>
</protein>
<proteinExistence type="predicted"/>
<reference evidence="1" key="1">
    <citation type="journal article" date="2020" name="Stud. Mycol.">
        <title>101 Dothideomycetes genomes: a test case for predicting lifestyles and emergence of pathogens.</title>
        <authorList>
            <person name="Haridas S."/>
            <person name="Albert R."/>
            <person name="Binder M."/>
            <person name="Bloem J."/>
            <person name="Labutti K."/>
            <person name="Salamov A."/>
            <person name="Andreopoulos B."/>
            <person name="Baker S."/>
            <person name="Barry K."/>
            <person name="Bills G."/>
            <person name="Bluhm B."/>
            <person name="Cannon C."/>
            <person name="Castanera R."/>
            <person name="Culley D."/>
            <person name="Daum C."/>
            <person name="Ezra D."/>
            <person name="Gonzalez J."/>
            <person name="Henrissat B."/>
            <person name="Kuo A."/>
            <person name="Liang C."/>
            <person name="Lipzen A."/>
            <person name="Lutzoni F."/>
            <person name="Magnuson J."/>
            <person name="Mondo S."/>
            <person name="Nolan M."/>
            <person name="Ohm R."/>
            <person name="Pangilinan J."/>
            <person name="Park H.-J."/>
            <person name="Ramirez L."/>
            <person name="Alfaro M."/>
            <person name="Sun H."/>
            <person name="Tritt A."/>
            <person name="Yoshinaga Y."/>
            <person name="Zwiers L.-H."/>
            <person name="Turgeon B."/>
            <person name="Goodwin S."/>
            <person name="Spatafora J."/>
            <person name="Crous P."/>
            <person name="Grigoriev I."/>
        </authorList>
    </citation>
    <scope>NUCLEOTIDE SEQUENCE</scope>
    <source>
        <strain evidence="1">ATCC 200398</strain>
    </source>
</reference>